<dbReference type="InterPro" id="IPR012349">
    <property type="entry name" value="Split_barrel_FMN-bd"/>
</dbReference>
<sequence>MRRSYEAGELLEADVDPDPFVQFRRWFDDAAGAGLLEPNAMVLATADAQGVPSARTVLLKGLDDRGFVLFTNHLSRKGREMQENPRASLVFPWLEIDRQVVVCGDVEEVDRGETEAYFRSRPHGSRLGAWASEQSAVVPDRAALEDRYAALQREHPEGTDVPVPDHWGGFRVVPRSVELWQGRPSRLHDRLRYRRTDEGWALERLAP</sequence>
<evidence type="ECO:0000256" key="5">
    <source>
        <dbReference type="HAMAP-Rule" id="MF_01629"/>
    </source>
</evidence>
<dbReference type="InterPro" id="IPR011576">
    <property type="entry name" value="Pyridox_Oxase_N"/>
</dbReference>
<feature type="binding site" evidence="5 6">
    <location>
        <position position="125"/>
    </location>
    <ligand>
        <name>substrate</name>
    </ligand>
</feature>
<feature type="binding site" evidence="5 7">
    <location>
        <position position="77"/>
    </location>
    <ligand>
        <name>FMN</name>
        <dbReference type="ChEBI" id="CHEBI:58210"/>
    </ligand>
</feature>
<evidence type="ECO:0000313" key="11">
    <source>
        <dbReference type="Proteomes" id="UP000019753"/>
    </source>
</evidence>
<evidence type="ECO:0000313" key="10">
    <source>
        <dbReference type="EMBL" id="EYR63543.1"/>
    </source>
</evidence>
<dbReference type="Gene3D" id="2.30.110.10">
    <property type="entry name" value="Electron Transport, Fmn-binding Protein, Chain A"/>
    <property type="match status" value="1"/>
</dbReference>
<keyword evidence="3 5" id="KW-0288">FMN</keyword>
<evidence type="ECO:0000256" key="7">
    <source>
        <dbReference type="PIRSR" id="PIRSR000190-2"/>
    </source>
</evidence>
<evidence type="ECO:0000256" key="4">
    <source>
        <dbReference type="ARBA" id="ARBA00023002"/>
    </source>
</evidence>
<dbReference type="UniPathway" id="UPA01068">
    <property type="reaction ID" value="UER00304"/>
</dbReference>
<dbReference type="Proteomes" id="UP000019753">
    <property type="component" value="Unassembled WGS sequence"/>
</dbReference>
<comment type="catalytic activity">
    <reaction evidence="5">
        <text>pyridoxamine 5'-phosphate + O2 + H2O = pyridoxal 5'-phosphate + H2O2 + NH4(+)</text>
        <dbReference type="Rhea" id="RHEA:15817"/>
        <dbReference type="ChEBI" id="CHEBI:15377"/>
        <dbReference type="ChEBI" id="CHEBI:15379"/>
        <dbReference type="ChEBI" id="CHEBI:16240"/>
        <dbReference type="ChEBI" id="CHEBI:28938"/>
        <dbReference type="ChEBI" id="CHEBI:58451"/>
        <dbReference type="ChEBI" id="CHEBI:597326"/>
        <dbReference type="EC" id="1.4.3.5"/>
    </reaction>
</comment>
<dbReference type="PANTHER" id="PTHR10851:SF0">
    <property type="entry name" value="PYRIDOXINE-5'-PHOSPHATE OXIDASE"/>
    <property type="match status" value="1"/>
</dbReference>
<comment type="pathway">
    <text evidence="5">Cofactor metabolism; pyridoxal 5'-phosphate salvage; pyridoxal 5'-phosphate from pyridoxamine 5'-phosphate: step 1/1.</text>
</comment>
<evidence type="ECO:0000256" key="2">
    <source>
        <dbReference type="ARBA" id="ARBA00022630"/>
    </source>
</evidence>
<feature type="binding site" evidence="5 6">
    <location>
        <begin position="186"/>
        <end position="188"/>
    </location>
    <ligand>
        <name>substrate</name>
    </ligand>
</feature>
<organism evidence="10 11">
    <name type="scientific">Actinotalea ferrariae CF5-4</name>
    <dbReference type="NCBI Taxonomy" id="948458"/>
    <lineage>
        <taxon>Bacteria</taxon>
        <taxon>Bacillati</taxon>
        <taxon>Actinomycetota</taxon>
        <taxon>Actinomycetes</taxon>
        <taxon>Micrococcales</taxon>
        <taxon>Cellulomonadaceae</taxon>
        <taxon>Actinotalea</taxon>
    </lineage>
</organism>
<accession>A0A021VQZ1</accession>
<comment type="caution">
    <text evidence="10">The sequence shown here is derived from an EMBL/GenBank/DDBJ whole genome shotgun (WGS) entry which is preliminary data.</text>
</comment>
<comment type="function">
    <text evidence="5">Catalyzes the oxidation of either pyridoxine 5'-phosphate (PNP) or pyridoxamine 5'-phosphate (PMP) into pyridoxal 5'-phosphate (PLP).</text>
</comment>
<feature type="binding site" evidence="5 7">
    <location>
        <position position="76"/>
    </location>
    <ligand>
        <name>FMN</name>
        <dbReference type="ChEBI" id="CHEBI:58210"/>
    </ligand>
</feature>
<comment type="subunit">
    <text evidence="5">Homodimer.</text>
</comment>
<dbReference type="HAMAP" id="MF_01629">
    <property type="entry name" value="PdxH"/>
    <property type="match status" value="1"/>
</dbReference>
<protein>
    <recommendedName>
        <fullName evidence="5">Pyridoxine/pyridoxamine 5'-phosphate oxidase</fullName>
        <ecNumber evidence="5">1.4.3.5</ecNumber>
    </recommendedName>
    <alternativeName>
        <fullName evidence="5">PNP/PMP oxidase</fullName>
        <shortName evidence="5">PNPOx</shortName>
    </alternativeName>
    <alternativeName>
        <fullName evidence="5">Pyridoxal 5'-phosphate synthase</fullName>
    </alternativeName>
</protein>
<dbReference type="NCBIfam" id="TIGR00558">
    <property type="entry name" value="pdxH"/>
    <property type="match status" value="1"/>
</dbReference>
<dbReference type="InterPro" id="IPR019576">
    <property type="entry name" value="Pyridoxamine_oxidase_dimer_C"/>
</dbReference>
<dbReference type="GO" id="GO:0008615">
    <property type="term" value="P:pyridoxine biosynthetic process"/>
    <property type="evidence" value="ECO:0007669"/>
    <property type="project" value="UniProtKB-UniRule"/>
</dbReference>
<dbReference type="Pfam" id="PF01243">
    <property type="entry name" value="PNPOx_N"/>
    <property type="match status" value="1"/>
</dbReference>
<dbReference type="PANTHER" id="PTHR10851">
    <property type="entry name" value="PYRIDOXINE-5-PHOSPHATE OXIDASE"/>
    <property type="match status" value="1"/>
</dbReference>
<dbReference type="Pfam" id="PF10590">
    <property type="entry name" value="PNP_phzG_C"/>
    <property type="match status" value="1"/>
</dbReference>
<feature type="binding site" evidence="5 7">
    <location>
        <position position="190"/>
    </location>
    <ligand>
        <name>FMN</name>
        <dbReference type="ChEBI" id="CHEBI:58210"/>
    </ligand>
</feature>
<evidence type="ECO:0000259" key="9">
    <source>
        <dbReference type="Pfam" id="PF10590"/>
    </source>
</evidence>
<feature type="domain" description="Pyridoxamine 5'-phosphate oxidase N-terminal" evidence="8">
    <location>
        <begin position="28"/>
        <end position="149"/>
    </location>
</feature>
<dbReference type="AlphaFoldDB" id="A0A021VQZ1"/>
<comment type="similarity">
    <text evidence="1 5">Belongs to the pyridoxamine 5'-phosphate oxidase family.</text>
</comment>
<feature type="binding site" evidence="5 6">
    <location>
        <position position="121"/>
    </location>
    <ligand>
        <name>substrate</name>
    </ligand>
</feature>
<evidence type="ECO:0000256" key="3">
    <source>
        <dbReference type="ARBA" id="ARBA00022643"/>
    </source>
</evidence>
<dbReference type="NCBIfam" id="NF004231">
    <property type="entry name" value="PRK05679.1"/>
    <property type="match status" value="1"/>
</dbReference>
<dbReference type="EMBL" id="AXCW01000086">
    <property type="protein sequence ID" value="EYR63543.1"/>
    <property type="molecule type" value="Genomic_DNA"/>
</dbReference>
<comment type="cofactor">
    <cofactor evidence="5 7">
        <name>FMN</name>
        <dbReference type="ChEBI" id="CHEBI:58210"/>
    </cofactor>
    <text evidence="5 7">Binds 1 FMN per subunit.</text>
</comment>
<dbReference type="GO" id="GO:0010181">
    <property type="term" value="F:FMN binding"/>
    <property type="evidence" value="ECO:0007669"/>
    <property type="project" value="UniProtKB-UniRule"/>
</dbReference>
<keyword evidence="5" id="KW-0664">Pyridoxine biosynthesis</keyword>
<feature type="binding site" evidence="5 6">
    <location>
        <position position="117"/>
    </location>
    <ligand>
        <name>substrate</name>
    </ligand>
</feature>
<gene>
    <name evidence="5" type="primary">pdxH</name>
    <name evidence="10" type="ORF">N866_19890</name>
</gene>
<evidence type="ECO:0000256" key="6">
    <source>
        <dbReference type="PIRSR" id="PIRSR000190-1"/>
    </source>
</evidence>
<feature type="binding site" evidence="5 6">
    <location>
        <position position="60"/>
    </location>
    <ligand>
        <name>substrate</name>
    </ligand>
</feature>
<comment type="pathway">
    <text evidence="5">Cofactor metabolism; pyridoxal 5'-phosphate salvage; pyridoxal 5'-phosphate from pyridoxine 5'-phosphate: step 1/1.</text>
</comment>
<dbReference type="SUPFAM" id="SSF50475">
    <property type="entry name" value="FMN-binding split barrel"/>
    <property type="match status" value="1"/>
</dbReference>
<comment type="catalytic activity">
    <reaction evidence="5">
        <text>pyridoxine 5'-phosphate + O2 = pyridoxal 5'-phosphate + H2O2</text>
        <dbReference type="Rhea" id="RHEA:15149"/>
        <dbReference type="ChEBI" id="CHEBI:15379"/>
        <dbReference type="ChEBI" id="CHEBI:16240"/>
        <dbReference type="ChEBI" id="CHEBI:58589"/>
        <dbReference type="ChEBI" id="CHEBI:597326"/>
        <dbReference type="EC" id="1.4.3.5"/>
    </reaction>
</comment>
<name>A0A021VQZ1_9CELL</name>
<feature type="binding site" evidence="5 7">
    <location>
        <position position="180"/>
    </location>
    <ligand>
        <name>FMN</name>
        <dbReference type="ChEBI" id="CHEBI:58210"/>
    </ligand>
</feature>
<keyword evidence="11" id="KW-1185">Reference proteome</keyword>
<feature type="binding site" evidence="5 7">
    <location>
        <begin position="134"/>
        <end position="135"/>
    </location>
    <ligand>
        <name>FMN</name>
        <dbReference type="ChEBI" id="CHEBI:58210"/>
    </ligand>
</feature>
<feature type="binding site" evidence="5 7">
    <location>
        <position position="99"/>
    </location>
    <ligand>
        <name>FMN</name>
        <dbReference type="ChEBI" id="CHEBI:58210"/>
    </ligand>
</feature>
<dbReference type="GO" id="GO:0004733">
    <property type="term" value="F:pyridoxamine phosphate oxidase activity"/>
    <property type="evidence" value="ECO:0007669"/>
    <property type="project" value="UniProtKB-UniRule"/>
</dbReference>
<feature type="binding site" evidence="6">
    <location>
        <begin position="2"/>
        <end position="5"/>
    </location>
    <ligand>
        <name>substrate</name>
    </ligand>
</feature>
<proteinExistence type="inferred from homology"/>
<keyword evidence="4 5" id="KW-0560">Oxidoreductase</keyword>
<dbReference type="InterPro" id="IPR000659">
    <property type="entry name" value="Pyridox_Oxase"/>
</dbReference>
<feature type="binding site" evidence="5 7">
    <location>
        <begin position="55"/>
        <end position="60"/>
    </location>
    <ligand>
        <name>FMN</name>
        <dbReference type="ChEBI" id="CHEBI:58210"/>
    </ligand>
</feature>
<keyword evidence="2 5" id="KW-0285">Flavoprotein</keyword>
<reference evidence="10 11" key="1">
    <citation type="submission" date="2014-01" db="EMBL/GenBank/DDBJ databases">
        <title>Actinotalea ferrariae CF5-4.</title>
        <authorList>
            <person name="Chen F."/>
            <person name="Li Y."/>
            <person name="Wang G."/>
        </authorList>
    </citation>
    <scope>NUCLEOTIDE SEQUENCE [LARGE SCALE GENOMIC DNA]</scope>
    <source>
        <strain evidence="10 11">CF5-4</strain>
    </source>
</reference>
<feature type="domain" description="Pyridoxine 5'-phosphate oxidase dimerisation C-terminal" evidence="9">
    <location>
        <begin position="167"/>
        <end position="207"/>
    </location>
</feature>
<feature type="binding site" evidence="5 7">
    <location>
        <begin position="70"/>
        <end position="71"/>
    </location>
    <ligand>
        <name>FMN</name>
        <dbReference type="ChEBI" id="CHEBI:58210"/>
    </ligand>
</feature>
<evidence type="ECO:0000256" key="1">
    <source>
        <dbReference type="ARBA" id="ARBA00007301"/>
    </source>
</evidence>
<evidence type="ECO:0000259" key="8">
    <source>
        <dbReference type="Pfam" id="PF01243"/>
    </source>
</evidence>
<dbReference type="EC" id="1.4.3.5" evidence="5"/>
<dbReference type="PIRSF" id="PIRSF000190">
    <property type="entry name" value="Pyd_amn-ph_oxd"/>
    <property type="match status" value="1"/>
</dbReference>